<keyword evidence="2" id="KW-0812">Transmembrane</keyword>
<evidence type="ECO:0000313" key="6">
    <source>
        <dbReference type="Proteomes" id="UP000467249"/>
    </source>
</evidence>
<dbReference type="InterPro" id="IPR024516">
    <property type="entry name" value="Mce_C"/>
</dbReference>
<evidence type="ECO:0000256" key="1">
    <source>
        <dbReference type="SAM" id="MobiDB-lite"/>
    </source>
</evidence>
<feature type="region of interest" description="Disordered" evidence="1">
    <location>
        <begin position="338"/>
        <end position="455"/>
    </location>
</feature>
<evidence type="ECO:0000313" key="5">
    <source>
        <dbReference type="EMBL" id="BBZ78811.1"/>
    </source>
</evidence>
<feature type="compositionally biased region" description="Pro residues" evidence="1">
    <location>
        <begin position="431"/>
        <end position="441"/>
    </location>
</feature>
<evidence type="ECO:0000259" key="3">
    <source>
        <dbReference type="Pfam" id="PF02470"/>
    </source>
</evidence>
<dbReference type="Proteomes" id="UP000467249">
    <property type="component" value="Chromosome"/>
</dbReference>
<accession>A0A6N4WHX7</accession>
<sequence>MHAEMKFFSERNPIVVGAIGIGLTVAAVLIALTFRQIPLFNPTREYSAYFEQVGGLLPKAAVQVSGYKVGEVTDVALDGPKVLVTFKIDRDVRLGDRSEAEIKTKSVLGAKILQVLPRGDGVLSGPIPVERTTSPYVLTDALSDLATTVKGTDTEQLSQSLSALAETFSKTAPQVQVAVQGLSRFSETLNRRDDELRSLLANAEKSTKVLADRTDQIVSLVHSSNALLGALRNQSDALDEVSGNISRLSKELTAFVGENRQTLGPALQKLNGFLGIIANRKERIQLSLHRLNKFAMSLGESVSSGPFFNAYLANLMPGQFIQPFIDAAFSDLGLDPNTLLPDQASDPQVGQPGTPPLPLPFPRTGQGGDPRLTVPDAITGKPGDQPCGPPGVPLPGPGCYPYREPVPPGPPGGPPPGPPSPPTGAGTDPAVPSPTPAPVQVPAPGEAGQGQGAGS</sequence>
<dbReference type="PANTHER" id="PTHR33371">
    <property type="entry name" value="INTERMEMBRANE PHOSPHOLIPID TRANSPORT SYSTEM BINDING PROTEIN MLAD-RELATED"/>
    <property type="match status" value="1"/>
</dbReference>
<dbReference type="KEGG" id="many:MANY_41480"/>
<dbReference type="Pfam" id="PF02470">
    <property type="entry name" value="MlaD"/>
    <property type="match status" value="1"/>
</dbReference>
<dbReference type="InterPro" id="IPR052336">
    <property type="entry name" value="MlaD_Phospholipid_Transporter"/>
</dbReference>
<keyword evidence="6" id="KW-1185">Reference proteome</keyword>
<evidence type="ECO:0000259" key="4">
    <source>
        <dbReference type="Pfam" id="PF11887"/>
    </source>
</evidence>
<feature type="domain" description="Mce/MlaD" evidence="3">
    <location>
        <begin position="43"/>
        <end position="117"/>
    </location>
</feature>
<name>A0A6N4WHX7_9MYCO</name>
<gene>
    <name evidence="5" type="ORF">MANY_41480</name>
</gene>
<keyword evidence="2" id="KW-1133">Transmembrane helix</keyword>
<proteinExistence type="predicted"/>
<keyword evidence="2" id="KW-0472">Membrane</keyword>
<feature type="domain" description="Mammalian cell entry C-terminal" evidence="4">
    <location>
        <begin position="128"/>
        <end position="296"/>
    </location>
</feature>
<dbReference type="PRINTS" id="PR01782">
    <property type="entry name" value="MCEVIRFACTOR"/>
</dbReference>
<dbReference type="AlphaFoldDB" id="A0A6N4WHX7"/>
<protein>
    <submittedName>
        <fullName evidence="5">Mammalian cell entry protein</fullName>
    </submittedName>
</protein>
<feature type="compositionally biased region" description="Pro residues" evidence="1">
    <location>
        <begin position="387"/>
        <end position="422"/>
    </location>
</feature>
<evidence type="ECO:0000256" key="2">
    <source>
        <dbReference type="SAM" id="Phobius"/>
    </source>
</evidence>
<dbReference type="Pfam" id="PF11887">
    <property type="entry name" value="Mce4_CUP1"/>
    <property type="match status" value="1"/>
</dbReference>
<dbReference type="EMBL" id="AP022620">
    <property type="protein sequence ID" value="BBZ78811.1"/>
    <property type="molecule type" value="Genomic_DNA"/>
</dbReference>
<reference evidence="5 6" key="1">
    <citation type="journal article" date="2019" name="Emerg. Microbes Infect.">
        <title>Comprehensive subspecies identification of 175 nontuberculous mycobacteria species based on 7547 genomic profiles.</title>
        <authorList>
            <person name="Matsumoto Y."/>
            <person name="Kinjo T."/>
            <person name="Motooka D."/>
            <person name="Nabeya D."/>
            <person name="Jung N."/>
            <person name="Uechi K."/>
            <person name="Horii T."/>
            <person name="Iida T."/>
            <person name="Fujita J."/>
            <person name="Nakamura S."/>
        </authorList>
    </citation>
    <scope>NUCLEOTIDE SEQUENCE [LARGE SCALE GENOMIC DNA]</scope>
    <source>
        <strain evidence="5 6">JCM 30275</strain>
    </source>
</reference>
<dbReference type="InterPro" id="IPR003399">
    <property type="entry name" value="Mce/MlaD"/>
</dbReference>
<dbReference type="InterPro" id="IPR005693">
    <property type="entry name" value="Mce"/>
</dbReference>
<organism evidence="5 6">
    <name type="scientific">Mycolicibacterium anyangense</name>
    <dbReference type="NCBI Taxonomy" id="1431246"/>
    <lineage>
        <taxon>Bacteria</taxon>
        <taxon>Bacillati</taxon>
        <taxon>Actinomycetota</taxon>
        <taxon>Actinomycetes</taxon>
        <taxon>Mycobacteriales</taxon>
        <taxon>Mycobacteriaceae</taxon>
        <taxon>Mycolicibacterium</taxon>
    </lineage>
</organism>
<feature type="transmembrane region" description="Helical" evidence="2">
    <location>
        <begin position="12"/>
        <end position="34"/>
    </location>
</feature>
<dbReference type="GO" id="GO:0005576">
    <property type="term" value="C:extracellular region"/>
    <property type="evidence" value="ECO:0007669"/>
    <property type="project" value="TreeGrafter"/>
</dbReference>
<dbReference type="PANTHER" id="PTHR33371:SF18">
    <property type="entry name" value="MCE-FAMILY PROTEIN MCE3C"/>
    <property type="match status" value="1"/>
</dbReference>
<dbReference type="NCBIfam" id="TIGR00996">
    <property type="entry name" value="Mtu_fam_mce"/>
    <property type="match status" value="1"/>
</dbReference>